<reference evidence="1" key="1">
    <citation type="journal article" date="2015" name="Nature">
        <title>Complex archaea that bridge the gap between prokaryotes and eukaryotes.</title>
        <authorList>
            <person name="Spang A."/>
            <person name="Saw J.H."/>
            <person name="Jorgensen S.L."/>
            <person name="Zaremba-Niedzwiedzka K."/>
            <person name="Martijn J."/>
            <person name="Lind A.E."/>
            <person name="van Eijk R."/>
            <person name="Schleper C."/>
            <person name="Guy L."/>
            <person name="Ettema T.J."/>
        </authorList>
    </citation>
    <scope>NUCLEOTIDE SEQUENCE</scope>
</reference>
<proteinExistence type="predicted"/>
<organism evidence="1">
    <name type="scientific">marine sediment metagenome</name>
    <dbReference type="NCBI Taxonomy" id="412755"/>
    <lineage>
        <taxon>unclassified sequences</taxon>
        <taxon>metagenomes</taxon>
        <taxon>ecological metagenomes</taxon>
    </lineage>
</organism>
<feature type="non-terminal residue" evidence="1">
    <location>
        <position position="1"/>
    </location>
</feature>
<evidence type="ECO:0000313" key="1">
    <source>
        <dbReference type="EMBL" id="KKM14431.1"/>
    </source>
</evidence>
<sequence length="84" mass="9813">YRGWITKVLKWLFKNSESASEFTCSAGISFKAADNYLEFFNYSEDSPQDIAEKKIFENVNYLILGRTLRQLHQFNTKPVILKEA</sequence>
<comment type="caution">
    <text evidence="1">The sequence shown here is derived from an EMBL/GenBank/DDBJ whole genome shotgun (WGS) entry which is preliminary data.</text>
</comment>
<name>A0A0F9HG69_9ZZZZ</name>
<dbReference type="EMBL" id="LAZR01015147">
    <property type="protein sequence ID" value="KKM14431.1"/>
    <property type="molecule type" value="Genomic_DNA"/>
</dbReference>
<protein>
    <submittedName>
        <fullName evidence="1">Uncharacterized protein</fullName>
    </submittedName>
</protein>
<accession>A0A0F9HG69</accession>
<dbReference type="AlphaFoldDB" id="A0A0F9HG69"/>
<gene>
    <name evidence="1" type="ORF">LCGC14_1706260</name>
</gene>